<keyword evidence="8" id="KW-0539">Nucleus</keyword>
<dbReference type="GO" id="GO:0034605">
    <property type="term" value="P:cellular response to heat"/>
    <property type="evidence" value="ECO:0007669"/>
    <property type="project" value="TreeGrafter"/>
</dbReference>
<evidence type="ECO:0000256" key="3">
    <source>
        <dbReference type="ARBA" id="ARBA00022553"/>
    </source>
</evidence>
<feature type="region of interest" description="Disordered" evidence="13">
    <location>
        <begin position="429"/>
        <end position="453"/>
    </location>
</feature>
<evidence type="ECO:0000256" key="5">
    <source>
        <dbReference type="ARBA" id="ARBA00023016"/>
    </source>
</evidence>
<organism evidence="15 16">
    <name type="scientific">Cynara cardunculus var. scolymus</name>
    <name type="common">Globe artichoke</name>
    <name type="synonym">Cynara scolymus</name>
    <dbReference type="NCBI Taxonomy" id="59895"/>
    <lineage>
        <taxon>Eukaryota</taxon>
        <taxon>Viridiplantae</taxon>
        <taxon>Streptophyta</taxon>
        <taxon>Embryophyta</taxon>
        <taxon>Tracheophyta</taxon>
        <taxon>Spermatophyta</taxon>
        <taxon>Magnoliopsida</taxon>
        <taxon>eudicotyledons</taxon>
        <taxon>Gunneridae</taxon>
        <taxon>Pentapetalae</taxon>
        <taxon>asterids</taxon>
        <taxon>campanulids</taxon>
        <taxon>Asterales</taxon>
        <taxon>Asteraceae</taxon>
        <taxon>Carduoideae</taxon>
        <taxon>Cardueae</taxon>
        <taxon>Carduinae</taxon>
        <taxon>Cynara</taxon>
    </lineage>
</organism>
<feature type="coiled-coil region" evidence="12">
    <location>
        <begin position="195"/>
        <end position="222"/>
    </location>
</feature>
<dbReference type="CDD" id="cd14686">
    <property type="entry name" value="bZIP"/>
    <property type="match status" value="1"/>
</dbReference>
<dbReference type="EMBL" id="LEKV01005102">
    <property type="protein sequence ID" value="KVH90467.1"/>
    <property type="molecule type" value="Genomic_DNA"/>
</dbReference>
<protein>
    <recommendedName>
        <fullName evidence="10">Heat stress transcription factor</fullName>
    </recommendedName>
</protein>
<dbReference type="InterPro" id="IPR036390">
    <property type="entry name" value="WH_DNA-bd_sf"/>
</dbReference>
<evidence type="ECO:0000313" key="16">
    <source>
        <dbReference type="Proteomes" id="UP000243975"/>
    </source>
</evidence>
<accession>A0A103XGW5</accession>
<dbReference type="GO" id="GO:0000978">
    <property type="term" value="F:RNA polymerase II cis-regulatory region sequence-specific DNA binding"/>
    <property type="evidence" value="ECO:0007669"/>
    <property type="project" value="TreeGrafter"/>
</dbReference>
<name>A0A103XGW5_CYNCS</name>
<dbReference type="AlphaFoldDB" id="A0A103XGW5"/>
<keyword evidence="12" id="KW-0175">Coiled coil</keyword>
<evidence type="ECO:0000256" key="12">
    <source>
        <dbReference type="SAM" id="Coils"/>
    </source>
</evidence>
<evidence type="ECO:0000256" key="4">
    <source>
        <dbReference type="ARBA" id="ARBA00023015"/>
    </source>
</evidence>
<keyword evidence="7" id="KW-0804">Transcription</keyword>
<evidence type="ECO:0000256" key="9">
    <source>
        <dbReference type="ARBA" id="ARBA00055747"/>
    </source>
</evidence>
<dbReference type="InterPro" id="IPR036388">
    <property type="entry name" value="WH-like_DNA-bd_sf"/>
</dbReference>
<dbReference type="Gene3D" id="1.10.10.10">
    <property type="entry name" value="Winged helix-like DNA-binding domain superfamily/Winged helix DNA-binding domain"/>
    <property type="match status" value="1"/>
</dbReference>
<feature type="domain" description="HSF-type DNA-binding" evidence="14">
    <location>
        <begin position="131"/>
        <end position="155"/>
    </location>
</feature>
<dbReference type="PRINTS" id="PR00056">
    <property type="entry name" value="HSFDOMAIN"/>
</dbReference>
<reference evidence="15 16" key="1">
    <citation type="journal article" date="2016" name="Sci. Rep.">
        <title>The genome sequence of the outbreeding globe artichoke constructed de novo incorporating a phase-aware low-pass sequencing strategy of F1 progeny.</title>
        <authorList>
            <person name="Scaglione D."/>
            <person name="Reyes-Chin-Wo S."/>
            <person name="Acquadro A."/>
            <person name="Froenicke L."/>
            <person name="Portis E."/>
            <person name="Beitel C."/>
            <person name="Tirone M."/>
            <person name="Mauro R."/>
            <person name="Lo Monaco A."/>
            <person name="Mauromicale G."/>
            <person name="Faccioli P."/>
            <person name="Cattivelli L."/>
            <person name="Rieseberg L."/>
            <person name="Michelmore R."/>
            <person name="Lanteri S."/>
        </authorList>
    </citation>
    <scope>NUCLEOTIDE SEQUENCE [LARGE SCALE GENOMIC DNA]</scope>
    <source>
        <strain evidence="15">2C</strain>
    </source>
</reference>
<dbReference type="PANTHER" id="PTHR10015:SF463">
    <property type="entry name" value="HEAT SHOCK TRANSCRIPTION FACTOR A3-RELATED"/>
    <property type="match status" value="1"/>
</dbReference>
<keyword evidence="3" id="KW-0597">Phosphoprotein</keyword>
<keyword evidence="4" id="KW-0805">Transcription regulation</keyword>
<dbReference type="SMART" id="SM00415">
    <property type="entry name" value="HSF"/>
    <property type="match status" value="1"/>
</dbReference>
<sequence length="453" mass="51081">MHNSSITSHCPFSLSVSSSEAMDPLYKPSLSSSSYRPLKSRPLQSVSSSLPNSCQQPLPLSMAFDDHLEIGTGDGGIPQPLDCLNGTPIPPFLSKTFDLVDDPVLDQIISWGDTGASFVVWDPLEFARIILPRNFKHNNFSSFVRQLNTYGFRKVDTDRWEFACEGFLRGKKHFLKRIRRRKSQQSQQVKEEGSTVSVEAELERLQKEKMEMMEEVSKLQQQQHGTHQYMESVNKKLQAAEDMQKQIVSSLAKAIEIPKFISCVRKRKDQGRISSPRTVRKFVKHHPGNQDCGLDPILVDDTVRNLDFGTEIVPLQLHNIDSQEPNQVEDPLPEEESVFNLDFEAKKEHYISSPVNMAKENTMLELFSPGSDDCMVKQEEFWSSDLAVAAMPISSNEMWNDIGNYELPEFGAAGGELSDLWNLAASGTENWPSGETSQSRDHGCVKNTNQYGF</sequence>
<dbReference type="SUPFAM" id="SSF46785">
    <property type="entry name" value="Winged helix' DNA-binding domain"/>
    <property type="match status" value="1"/>
</dbReference>
<evidence type="ECO:0000256" key="10">
    <source>
        <dbReference type="ARBA" id="ARBA00081483"/>
    </source>
</evidence>
<evidence type="ECO:0000256" key="2">
    <source>
        <dbReference type="ARBA" id="ARBA00006403"/>
    </source>
</evidence>
<dbReference type="Gramene" id="KVH90467">
    <property type="protein sequence ID" value="KVH90467"/>
    <property type="gene ID" value="Ccrd_007521"/>
</dbReference>
<keyword evidence="5 15" id="KW-0346">Stress response</keyword>
<evidence type="ECO:0000256" key="1">
    <source>
        <dbReference type="ARBA" id="ARBA00004123"/>
    </source>
</evidence>
<evidence type="ECO:0000313" key="15">
    <source>
        <dbReference type="EMBL" id="KVH90467.1"/>
    </source>
</evidence>
<evidence type="ECO:0000256" key="8">
    <source>
        <dbReference type="ARBA" id="ARBA00023242"/>
    </source>
</evidence>
<comment type="similarity">
    <text evidence="2 11">Belongs to the HSF family.</text>
</comment>
<dbReference type="Pfam" id="PF00447">
    <property type="entry name" value="HSF_DNA-bind"/>
    <property type="match status" value="1"/>
</dbReference>
<comment type="caution">
    <text evidence="15">The sequence shown here is derived from an EMBL/GenBank/DDBJ whole genome shotgun (WGS) entry which is preliminary data.</text>
</comment>
<proteinExistence type="inferred from homology"/>
<comment type="subcellular location">
    <subcellularLocation>
        <location evidence="1">Nucleus</location>
    </subcellularLocation>
</comment>
<dbReference type="PANTHER" id="PTHR10015">
    <property type="entry name" value="HEAT SHOCK TRANSCRIPTION FACTOR"/>
    <property type="match status" value="1"/>
</dbReference>
<dbReference type="GO" id="GO:0005634">
    <property type="term" value="C:nucleus"/>
    <property type="evidence" value="ECO:0007669"/>
    <property type="project" value="UniProtKB-SubCell"/>
</dbReference>
<evidence type="ECO:0000256" key="6">
    <source>
        <dbReference type="ARBA" id="ARBA00023125"/>
    </source>
</evidence>
<evidence type="ECO:0000256" key="11">
    <source>
        <dbReference type="RuleBase" id="RU004020"/>
    </source>
</evidence>
<keyword evidence="6 15" id="KW-0238">DNA-binding</keyword>
<evidence type="ECO:0000256" key="13">
    <source>
        <dbReference type="SAM" id="MobiDB-lite"/>
    </source>
</evidence>
<dbReference type="InterPro" id="IPR000232">
    <property type="entry name" value="HSF_DNA-bd"/>
</dbReference>
<dbReference type="PROSITE" id="PS00434">
    <property type="entry name" value="HSF_DOMAIN"/>
    <property type="match status" value="1"/>
</dbReference>
<gene>
    <name evidence="15" type="ORF">Ccrd_007521</name>
</gene>
<dbReference type="STRING" id="59895.A0A103XGW5"/>
<keyword evidence="16" id="KW-1185">Reference proteome</keyword>
<evidence type="ECO:0000256" key="7">
    <source>
        <dbReference type="ARBA" id="ARBA00023163"/>
    </source>
</evidence>
<dbReference type="OMA" id="GTHQYME"/>
<comment type="function">
    <text evidence="9">DNA-binding protein that specifically binds heat shock promoter elements (HSE) and activates transcription.</text>
</comment>
<dbReference type="FunFam" id="1.10.10.10:FF:000057">
    <property type="entry name" value="Heat shock transcription factor 1"/>
    <property type="match status" value="1"/>
</dbReference>
<dbReference type="GO" id="GO:0003700">
    <property type="term" value="F:DNA-binding transcription factor activity"/>
    <property type="evidence" value="ECO:0007669"/>
    <property type="project" value="InterPro"/>
</dbReference>
<dbReference type="Proteomes" id="UP000243975">
    <property type="component" value="Unassembled WGS sequence"/>
</dbReference>
<evidence type="ECO:0000259" key="14">
    <source>
        <dbReference type="PROSITE" id="PS00434"/>
    </source>
</evidence>
<dbReference type="GO" id="GO:0006357">
    <property type="term" value="P:regulation of transcription by RNA polymerase II"/>
    <property type="evidence" value="ECO:0007669"/>
    <property type="project" value="TreeGrafter"/>
</dbReference>